<evidence type="ECO:0000313" key="1">
    <source>
        <dbReference type="EMBL" id="TQV70794.1"/>
    </source>
</evidence>
<organism evidence="1 2">
    <name type="scientific">Exilibacterium tricleocarpae</name>
    <dbReference type="NCBI Taxonomy" id="2591008"/>
    <lineage>
        <taxon>Bacteria</taxon>
        <taxon>Pseudomonadati</taxon>
        <taxon>Pseudomonadota</taxon>
        <taxon>Gammaproteobacteria</taxon>
        <taxon>Cellvibrionales</taxon>
        <taxon>Cellvibrionaceae</taxon>
        <taxon>Exilibacterium</taxon>
    </lineage>
</organism>
<dbReference type="AlphaFoldDB" id="A0A545T0Q1"/>
<comment type="caution">
    <text evidence="1">The sequence shown here is derived from an EMBL/GenBank/DDBJ whole genome shotgun (WGS) entry which is preliminary data.</text>
</comment>
<accession>A0A545T0Q1</accession>
<dbReference type="Proteomes" id="UP000319732">
    <property type="component" value="Unassembled WGS sequence"/>
</dbReference>
<sequence>MVSVRIVQPRGRIWLEITQEEHIAGYLVDQTIKRTDLGFIAEDYDDKYFSPAVDISVNAERFVNEFEPYSIMMTTDLFHEEGCNEVNERFNPHRA</sequence>
<proteinExistence type="predicted"/>
<dbReference type="OrthoDB" id="8265034at2"/>
<dbReference type="EMBL" id="VHSG01000023">
    <property type="protein sequence ID" value="TQV70794.1"/>
    <property type="molecule type" value="Genomic_DNA"/>
</dbReference>
<protein>
    <submittedName>
        <fullName evidence="1">Uncharacterized protein</fullName>
    </submittedName>
</protein>
<evidence type="ECO:0000313" key="2">
    <source>
        <dbReference type="Proteomes" id="UP000319732"/>
    </source>
</evidence>
<gene>
    <name evidence="1" type="ORF">FKG94_20940</name>
</gene>
<name>A0A545T0Q1_9GAMM</name>
<keyword evidence="2" id="KW-1185">Reference proteome</keyword>
<reference evidence="1 2" key="1">
    <citation type="submission" date="2019-06" db="EMBL/GenBank/DDBJ databases">
        <title>Whole genome sequence for Cellvibrionaceae sp. R142.</title>
        <authorList>
            <person name="Wang G."/>
        </authorList>
    </citation>
    <scope>NUCLEOTIDE SEQUENCE [LARGE SCALE GENOMIC DNA]</scope>
    <source>
        <strain evidence="1 2">R142</strain>
    </source>
</reference>